<sequence length="186" mass="19244">MRIVRAAEGRRTPWKNGGGETMEIAVHPPGAGLDAFEWRVSMALVAADGPFSNFPKVDRTLAVLTGDGLELAVGGDAPVRLTAASPPFGFAADAPCTGRLLGGRVTDLNVMTRRGRFIHSMRRMNVARPATLDAESGTAVVVCRKGSLLAGGVVLGPGDAILFEGTMEIAAHDGAAEAIGVVIQPS</sequence>
<accession>A0A4Q2U1U4</accession>
<dbReference type="InterPro" id="IPR010282">
    <property type="entry name" value="Uncharacterised_HutD/Ves"/>
</dbReference>
<reference evidence="1 2" key="2">
    <citation type="submission" date="2019-02" db="EMBL/GenBank/DDBJ databases">
        <title>'Lichenibacterium ramalinii' gen. nov. sp. nov., 'Lichenibacterium minor' gen. nov. sp. nov.</title>
        <authorList>
            <person name="Pankratov T."/>
        </authorList>
    </citation>
    <scope>NUCLEOTIDE SEQUENCE [LARGE SCALE GENOMIC DNA]</scope>
    <source>
        <strain evidence="1 2">RmlP026</strain>
    </source>
</reference>
<dbReference type="RefSeq" id="WP_129228433.1">
    <property type="nucleotide sequence ID" value="NZ_QYBB01000025.1"/>
</dbReference>
<dbReference type="OrthoDB" id="9800082at2"/>
<gene>
    <name evidence="1" type="ORF">D3273_18790</name>
</gene>
<dbReference type="PANTHER" id="PTHR37943">
    <property type="entry name" value="PROTEIN VES"/>
    <property type="match status" value="1"/>
</dbReference>
<reference evidence="1 2" key="1">
    <citation type="submission" date="2018-12" db="EMBL/GenBank/DDBJ databases">
        <authorList>
            <person name="Grouzdev D.S."/>
            <person name="Krutkina M.S."/>
        </authorList>
    </citation>
    <scope>NUCLEOTIDE SEQUENCE [LARGE SCALE GENOMIC DNA]</scope>
    <source>
        <strain evidence="1 2">RmlP026</strain>
    </source>
</reference>
<comment type="caution">
    <text evidence="1">The sequence shown here is derived from an EMBL/GenBank/DDBJ whole genome shotgun (WGS) entry which is preliminary data.</text>
</comment>
<keyword evidence="2" id="KW-1185">Reference proteome</keyword>
<dbReference type="Pfam" id="PF05962">
    <property type="entry name" value="HutD"/>
    <property type="match status" value="1"/>
</dbReference>
<dbReference type="CDD" id="cd20293">
    <property type="entry name" value="cupin_HutD_N"/>
    <property type="match status" value="1"/>
</dbReference>
<proteinExistence type="predicted"/>
<dbReference type="AlphaFoldDB" id="A0A4Q2U1U4"/>
<name>A0A4Q2U1U4_9HYPH</name>
<dbReference type="Proteomes" id="UP000290759">
    <property type="component" value="Unassembled WGS sequence"/>
</dbReference>
<dbReference type="InterPro" id="IPR011051">
    <property type="entry name" value="RmlC_Cupin_sf"/>
</dbReference>
<evidence type="ECO:0000313" key="1">
    <source>
        <dbReference type="EMBL" id="RYC30449.1"/>
    </source>
</evidence>
<evidence type="ECO:0000313" key="2">
    <source>
        <dbReference type="Proteomes" id="UP000290759"/>
    </source>
</evidence>
<dbReference type="InterPro" id="IPR014710">
    <property type="entry name" value="RmlC-like_jellyroll"/>
</dbReference>
<dbReference type="EMBL" id="QYBB01000025">
    <property type="protein sequence ID" value="RYC30449.1"/>
    <property type="molecule type" value="Genomic_DNA"/>
</dbReference>
<dbReference type="Gene3D" id="2.60.120.10">
    <property type="entry name" value="Jelly Rolls"/>
    <property type="match status" value="1"/>
</dbReference>
<dbReference type="PANTHER" id="PTHR37943:SF1">
    <property type="entry name" value="PROTEIN VES"/>
    <property type="match status" value="1"/>
</dbReference>
<dbReference type="SUPFAM" id="SSF51182">
    <property type="entry name" value="RmlC-like cupins"/>
    <property type="match status" value="1"/>
</dbReference>
<protein>
    <submittedName>
        <fullName evidence="1">HutD family protein</fullName>
    </submittedName>
</protein>
<organism evidence="1 2">
    <name type="scientific">Lichenibacterium minor</name>
    <dbReference type="NCBI Taxonomy" id="2316528"/>
    <lineage>
        <taxon>Bacteria</taxon>
        <taxon>Pseudomonadati</taxon>
        <taxon>Pseudomonadota</taxon>
        <taxon>Alphaproteobacteria</taxon>
        <taxon>Hyphomicrobiales</taxon>
        <taxon>Lichenihabitantaceae</taxon>
        <taxon>Lichenibacterium</taxon>
    </lineage>
</organism>